<dbReference type="GO" id="GO:0005886">
    <property type="term" value="C:plasma membrane"/>
    <property type="evidence" value="ECO:0007669"/>
    <property type="project" value="UniProtKB-SubCell"/>
</dbReference>
<dbReference type="RefSeq" id="WP_261969412.1">
    <property type="nucleotide sequence ID" value="NZ_JAHHZF010000007.1"/>
</dbReference>
<organism evidence="11 12">
    <name type="scientific">Prosthecodimorpha staleyi</name>
    <dbReference type="NCBI Taxonomy" id="2840188"/>
    <lineage>
        <taxon>Bacteria</taxon>
        <taxon>Pseudomonadati</taxon>
        <taxon>Pseudomonadota</taxon>
        <taxon>Alphaproteobacteria</taxon>
        <taxon>Hyphomicrobiales</taxon>
        <taxon>Ancalomicrobiaceae</taxon>
        <taxon>Prosthecodimorpha</taxon>
    </lineage>
</organism>
<dbReference type="NCBIfam" id="TIGR00836">
    <property type="entry name" value="amt"/>
    <property type="match status" value="1"/>
</dbReference>
<evidence type="ECO:0000256" key="8">
    <source>
        <dbReference type="RuleBase" id="RU362002"/>
    </source>
</evidence>
<dbReference type="InterPro" id="IPR018047">
    <property type="entry name" value="Ammonium_transpt_CS"/>
</dbReference>
<feature type="transmembrane region" description="Helical" evidence="8">
    <location>
        <begin position="303"/>
        <end position="324"/>
    </location>
</feature>
<dbReference type="Pfam" id="PF00909">
    <property type="entry name" value="Ammonium_transp"/>
    <property type="match status" value="1"/>
</dbReference>
<name>A0A947D9S1_9HYPH</name>
<evidence type="ECO:0000256" key="2">
    <source>
        <dbReference type="ARBA" id="ARBA00005887"/>
    </source>
</evidence>
<feature type="transmembrane region" description="Helical" evidence="8">
    <location>
        <begin position="336"/>
        <end position="356"/>
    </location>
</feature>
<dbReference type="InterPro" id="IPR001905">
    <property type="entry name" value="Ammonium_transpt"/>
</dbReference>
<dbReference type="InterPro" id="IPR029020">
    <property type="entry name" value="Ammonium/urea_transptr"/>
</dbReference>
<keyword evidence="12" id="KW-1185">Reference proteome</keyword>
<reference evidence="11 12" key="1">
    <citation type="submission" date="2021-06" db="EMBL/GenBank/DDBJ databases">
        <authorList>
            <person name="Grouzdev D.S."/>
            <person name="Koziaeva V."/>
        </authorList>
    </citation>
    <scope>NUCLEOTIDE SEQUENCE [LARGE SCALE GENOMIC DNA]</scope>
    <source>
        <strain evidence="11 12">22</strain>
    </source>
</reference>
<evidence type="ECO:0000313" key="11">
    <source>
        <dbReference type="EMBL" id="MBT9290827.1"/>
    </source>
</evidence>
<dbReference type="InterPro" id="IPR024041">
    <property type="entry name" value="NH4_transpt_AmtB-like_dom"/>
</dbReference>
<evidence type="ECO:0000256" key="3">
    <source>
        <dbReference type="ARBA" id="ARBA00022448"/>
    </source>
</evidence>
<gene>
    <name evidence="11" type="ORF">KL771_15270</name>
</gene>
<evidence type="ECO:0000256" key="1">
    <source>
        <dbReference type="ARBA" id="ARBA00004141"/>
    </source>
</evidence>
<dbReference type="EMBL" id="JAHHZF010000007">
    <property type="protein sequence ID" value="MBT9290827.1"/>
    <property type="molecule type" value="Genomic_DNA"/>
</dbReference>
<dbReference type="PROSITE" id="PS01219">
    <property type="entry name" value="AMMONIUM_TRANSP"/>
    <property type="match status" value="1"/>
</dbReference>
<dbReference type="SUPFAM" id="SSF111352">
    <property type="entry name" value="Ammonium transporter"/>
    <property type="match status" value="2"/>
</dbReference>
<comment type="subcellular location">
    <subcellularLocation>
        <location evidence="8">Cell membrane</location>
        <topology evidence="8">Multi-pass membrane protein</topology>
    </subcellularLocation>
    <subcellularLocation>
        <location evidence="1">Membrane</location>
        <topology evidence="1">Multi-pass membrane protein</topology>
    </subcellularLocation>
</comment>
<feature type="transmembrane region" description="Helical" evidence="8">
    <location>
        <begin position="150"/>
        <end position="172"/>
    </location>
</feature>
<keyword evidence="7 8" id="KW-0924">Ammonia transport</keyword>
<feature type="transmembrane region" description="Helical" evidence="8">
    <location>
        <begin position="393"/>
        <end position="411"/>
    </location>
</feature>
<evidence type="ECO:0000256" key="7">
    <source>
        <dbReference type="ARBA" id="ARBA00023177"/>
    </source>
</evidence>
<feature type="transmembrane region" description="Helical" evidence="8">
    <location>
        <begin position="77"/>
        <end position="97"/>
    </location>
</feature>
<feature type="chain" id="PRO_5037212003" description="Ammonium transporter" evidence="9">
    <location>
        <begin position="34"/>
        <end position="524"/>
    </location>
</feature>
<feature type="transmembrane region" description="Helical" evidence="8">
    <location>
        <begin position="270"/>
        <end position="291"/>
    </location>
</feature>
<accession>A0A947D9S1</accession>
<dbReference type="InterPro" id="IPR002229">
    <property type="entry name" value="RhesusRHD"/>
</dbReference>
<comment type="caution">
    <text evidence="11">The sequence shown here is derived from an EMBL/GenBank/DDBJ whole genome shotgun (WGS) entry which is preliminary data.</text>
</comment>
<evidence type="ECO:0000256" key="6">
    <source>
        <dbReference type="ARBA" id="ARBA00023136"/>
    </source>
</evidence>
<sequence length="524" mass="53981">MSISTMLSGHSRTARTAATALGILALTTLSAAAAGPEPNKGDTTWMLISTILVILMTLPGLALFYGGLVRSKNILSVLMQVLCGFSLISILWVVYGYSVAFSSNPNEAMNPYFGGLSKMFLSGVLTADPTAGLSFANTGTFSKGVVLPEIVFVIFQLTFAAITPALIIGAFAERIKFSAVMVFLVLWFTFAYLPMAHMVWFWAGPDAYTLAASNADAIKTALGEESAKKFLDMLAAAGEDKAKVAEVLTAYGDALGATAGFLFQKGAIDFAGGTVVHINAGVAGLVCAIMAGRRVGFGKENMAPHNLVLTMIGASLLWVGWFGFNAGSNLEANGLTALAVLNTIVATAAAALAWSLAEGITRGHASMLGGASGAVAGLVAVTPAAGFAGPMGAIVIGLVAGIVCFWAVTSLKSIFKYDDSLDVFGVHGIGGIVGAILTGIFVDPALGGAGVTNYLATEATAVVGYDRAAQITSQLWGVGVSVVWTAVVSVVALLLIKVTIGLRVSEPAEREGLDITSHGERAYN</sequence>
<evidence type="ECO:0000259" key="10">
    <source>
        <dbReference type="Pfam" id="PF00909"/>
    </source>
</evidence>
<keyword evidence="3 8" id="KW-0813">Transport</keyword>
<feature type="domain" description="Ammonium transporter AmtB-like" evidence="10">
    <location>
        <begin position="45"/>
        <end position="523"/>
    </location>
</feature>
<keyword evidence="6 8" id="KW-0472">Membrane</keyword>
<dbReference type="PRINTS" id="PR00342">
    <property type="entry name" value="RHESUSRHD"/>
</dbReference>
<feature type="signal peptide" evidence="9">
    <location>
        <begin position="1"/>
        <end position="33"/>
    </location>
</feature>
<dbReference type="PANTHER" id="PTHR43029">
    <property type="entry name" value="AMMONIUM TRANSPORTER MEP2"/>
    <property type="match status" value="1"/>
</dbReference>
<feature type="transmembrane region" description="Helical" evidence="8">
    <location>
        <begin position="368"/>
        <end position="387"/>
    </location>
</feature>
<comment type="similarity">
    <text evidence="2 8">Belongs to the ammonia transporter channel (TC 1.A.11.2) family.</text>
</comment>
<dbReference type="PANTHER" id="PTHR43029:SF10">
    <property type="entry name" value="AMMONIUM TRANSPORTER MEP2"/>
    <property type="match status" value="1"/>
</dbReference>
<evidence type="ECO:0000256" key="4">
    <source>
        <dbReference type="ARBA" id="ARBA00022692"/>
    </source>
</evidence>
<proteinExistence type="inferred from homology"/>
<evidence type="ECO:0000256" key="9">
    <source>
        <dbReference type="SAM" id="SignalP"/>
    </source>
</evidence>
<protein>
    <recommendedName>
        <fullName evidence="8">Ammonium transporter</fullName>
    </recommendedName>
</protein>
<dbReference type="AlphaFoldDB" id="A0A947D9S1"/>
<keyword evidence="9" id="KW-0732">Signal</keyword>
<dbReference type="GO" id="GO:0008519">
    <property type="term" value="F:ammonium channel activity"/>
    <property type="evidence" value="ECO:0007669"/>
    <property type="project" value="InterPro"/>
</dbReference>
<evidence type="ECO:0000256" key="5">
    <source>
        <dbReference type="ARBA" id="ARBA00022989"/>
    </source>
</evidence>
<dbReference type="Gene3D" id="1.10.3430.10">
    <property type="entry name" value="Ammonium transporter AmtB like domains"/>
    <property type="match status" value="1"/>
</dbReference>
<feature type="transmembrane region" description="Helical" evidence="8">
    <location>
        <begin position="44"/>
        <end position="65"/>
    </location>
</feature>
<dbReference type="Proteomes" id="UP000766595">
    <property type="component" value="Unassembled WGS sequence"/>
</dbReference>
<keyword evidence="4 8" id="KW-0812">Transmembrane</keyword>
<feature type="transmembrane region" description="Helical" evidence="8">
    <location>
        <begin position="475"/>
        <end position="496"/>
    </location>
</feature>
<feature type="transmembrane region" description="Helical" evidence="8">
    <location>
        <begin position="179"/>
        <end position="203"/>
    </location>
</feature>
<keyword evidence="5 8" id="KW-1133">Transmembrane helix</keyword>
<feature type="transmembrane region" description="Helical" evidence="8">
    <location>
        <begin position="423"/>
        <end position="442"/>
    </location>
</feature>
<evidence type="ECO:0000313" key="12">
    <source>
        <dbReference type="Proteomes" id="UP000766595"/>
    </source>
</evidence>